<dbReference type="GO" id="GO:0000149">
    <property type="term" value="F:SNARE binding"/>
    <property type="evidence" value="ECO:0007669"/>
    <property type="project" value="TreeGrafter"/>
</dbReference>
<keyword evidence="7" id="KW-0256">Endoplasmic reticulum</keyword>
<dbReference type="InterPro" id="IPR036180">
    <property type="entry name" value="Gelsolin-like_dom_sf"/>
</dbReference>
<gene>
    <name evidence="18" type="primary">SEC24_1</name>
    <name evidence="18" type="ORF">HK100_004132</name>
</gene>
<organism evidence="18 19">
    <name type="scientific">Physocladia obscura</name>
    <dbReference type="NCBI Taxonomy" id="109957"/>
    <lineage>
        <taxon>Eukaryota</taxon>
        <taxon>Fungi</taxon>
        <taxon>Fungi incertae sedis</taxon>
        <taxon>Chytridiomycota</taxon>
        <taxon>Chytridiomycota incertae sedis</taxon>
        <taxon>Chytridiomycetes</taxon>
        <taxon>Chytridiales</taxon>
        <taxon>Chytriomycetaceae</taxon>
        <taxon>Physocladia</taxon>
    </lineage>
</organism>
<keyword evidence="10" id="KW-0333">Golgi apparatus</keyword>
<dbReference type="GO" id="GO:0000139">
    <property type="term" value="C:Golgi membrane"/>
    <property type="evidence" value="ECO:0007669"/>
    <property type="project" value="UniProtKB-SubCell"/>
</dbReference>
<feature type="region of interest" description="Disordered" evidence="12">
    <location>
        <begin position="178"/>
        <end position="279"/>
    </location>
</feature>
<dbReference type="SUPFAM" id="SSF81811">
    <property type="entry name" value="Helical domain of Sec23/24"/>
    <property type="match status" value="1"/>
</dbReference>
<comment type="caution">
    <text evidence="18">The sequence shown here is derived from an EMBL/GenBank/DDBJ whole genome shotgun (WGS) entry which is preliminary data.</text>
</comment>
<dbReference type="GO" id="GO:0090110">
    <property type="term" value="P:COPII-coated vesicle cargo loading"/>
    <property type="evidence" value="ECO:0007669"/>
    <property type="project" value="TreeGrafter"/>
</dbReference>
<evidence type="ECO:0000256" key="7">
    <source>
        <dbReference type="ARBA" id="ARBA00022824"/>
    </source>
</evidence>
<dbReference type="InterPro" id="IPR007123">
    <property type="entry name" value="Gelsolin-like_dom"/>
</dbReference>
<dbReference type="SUPFAM" id="SSF82754">
    <property type="entry name" value="C-terminal, gelsolin-like domain of Sec23/24"/>
    <property type="match status" value="1"/>
</dbReference>
<evidence type="ECO:0000256" key="11">
    <source>
        <dbReference type="ARBA" id="ARBA00023136"/>
    </source>
</evidence>
<keyword evidence="5" id="KW-0813">Transport</keyword>
<feature type="domain" description="Sec23/Sec24 helical" evidence="16">
    <location>
        <begin position="893"/>
        <end position="994"/>
    </location>
</feature>
<dbReference type="SUPFAM" id="SSF53300">
    <property type="entry name" value="vWA-like"/>
    <property type="match status" value="1"/>
</dbReference>
<reference evidence="18" key="1">
    <citation type="submission" date="2020-05" db="EMBL/GenBank/DDBJ databases">
        <title>Phylogenomic resolution of chytrid fungi.</title>
        <authorList>
            <person name="Stajich J.E."/>
            <person name="Amses K."/>
            <person name="Simmons R."/>
            <person name="Seto K."/>
            <person name="Myers J."/>
            <person name="Bonds A."/>
            <person name="Quandt C.A."/>
            <person name="Barry K."/>
            <person name="Liu P."/>
            <person name="Grigoriev I."/>
            <person name="Longcore J.E."/>
            <person name="James T.Y."/>
        </authorList>
    </citation>
    <scope>NUCLEOTIDE SEQUENCE</scope>
    <source>
        <strain evidence="18">JEL0513</strain>
    </source>
</reference>
<dbReference type="Gene3D" id="1.20.120.730">
    <property type="entry name" value="Sec23/Sec24 helical domain"/>
    <property type="match status" value="1"/>
</dbReference>
<evidence type="ECO:0000256" key="2">
    <source>
        <dbReference type="ARBA" id="ARBA00004496"/>
    </source>
</evidence>
<evidence type="ECO:0000256" key="10">
    <source>
        <dbReference type="ARBA" id="ARBA00023034"/>
    </source>
</evidence>
<dbReference type="PANTHER" id="PTHR13803">
    <property type="entry name" value="SEC24-RELATED PROTEIN"/>
    <property type="match status" value="1"/>
</dbReference>
<dbReference type="Pfam" id="PF00626">
    <property type="entry name" value="Gelsolin"/>
    <property type="match status" value="1"/>
</dbReference>
<feature type="compositionally biased region" description="Low complexity" evidence="12">
    <location>
        <begin position="181"/>
        <end position="206"/>
    </location>
</feature>
<evidence type="ECO:0000259" key="17">
    <source>
        <dbReference type="Pfam" id="PF08033"/>
    </source>
</evidence>
<protein>
    <submittedName>
        <fullName evidence="18">COPII subunit</fullName>
    </submittedName>
</protein>
<dbReference type="InterPro" id="IPR029006">
    <property type="entry name" value="ADF-H/Gelsolin-like_dom_sf"/>
</dbReference>
<evidence type="ECO:0000256" key="1">
    <source>
        <dbReference type="ARBA" id="ARBA00004394"/>
    </source>
</evidence>
<sequence>MNQSPLLSSHSQTAIGQGFTQQAGQQIQPLNSQNQQNPQGIQQNQPAIQKVQHPQQQRVAGFTQPQNPLIQSQLHIGSVGPGPANANVNPTILQQNQLQNQNQQPGLRESFFCPSKQHHFFHIDSILVCNSLAETEFAARPNNGNSTPHQNIIQNTTYRAGSNSPVPSLIPAIDAPASQASSFPPVTSPSFSLQSQQSNMSNSQSLPYIRQSNSLPRQQTTGVSPLNSQNVQSISASSTAGRRTYPQQPPRQFQNHQNHQNQQFKQQENNVQPGSQIQQPRIGQLPQQDFMQPAAIPQFKSVPRTPQFGSIQQQPVLFGTQQPSFGTPLQQQEQQQQQLGFNPPPPEFLQHPQPQQSVVQQSFGVSQLQNGMQNMNLASGNVVPQTQQTQAAVNLFQRVPQVSELETLTPPLKMSPQLSISQSPHAVCSPVYKRCTLNSIPQAQAVLNKTKIPFGLIVTPYRSLLPGEEAVPIVNSPQIIRCRRCRTYINPWVQFVEQGTRWKCNMCFLTNEVPAFFDWDSESRQQVDRMKRFELTHSVVEYIAPQEYIVHPPQPVVLLFIIDVSLAAVQSGMVDTISKGILKYLDKVPNSDGRTKVAFITVDNTLQFWNLSVRSSLLEPQMLVISDIEDAFLPLPEDLLVTLTESRLVVEKLLANLPNLSKATQNNQNCLGRALQVGLKLIGSIGGKIVIFQGSLANLSEGSLRLREDPKILGTPKEVTLLQPASPFYKAFAVECSRVQITIDLFAFNSQYLDLATLSGLTKVTGGSLYYYPYFNPANPQDIHKFETELQNFLSRPLALEAVLRIRASRGIRMTRFHGNFFLRSTDLLALPTVNPDYSYGIEMEIQDNLHIATVCFQTALLHTTSNGECRIRVLTLTVPVTDSLTDIYKGADQYAIAALLAKKGVEKCLLSNVEAARDELVSRLCDIIGSYKANFSNSGQNSMLMLPENLKLLPLLIMSVLKHVSFRTSGITPSDVRTNAQSLMCVYSCEAFMPNIQPRFWALHSMDVAAGSFDDQTSQPIFPPRLNLSSEKLERHGLYLLDNGVDIFLWVGRFISPELCSLIFGVPTYENIIPGKFGLPRVDNNWNKRVWNLIDYIERVRVLTMTMCPVFYVVKEDGDAGLRMAFLVNLVEDKLDSGNSYPLFLAHVLEKLNKPSGGLF</sequence>
<evidence type="ECO:0000313" key="19">
    <source>
        <dbReference type="Proteomes" id="UP001211907"/>
    </source>
</evidence>
<comment type="subcellular location">
    <subcellularLocation>
        <location evidence="2">Cytoplasm</location>
    </subcellularLocation>
    <subcellularLocation>
        <location evidence="3">Endoplasmic reticulum membrane</location>
    </subcellularLocation>
    <subcellularLocation>
        <location evidence="1">Golgi apparatus membrane</location>
    </subcellularLocation>
</comment>
<dbReference type="PANTHER" id="PTHR13803:SF39">
    <property type="entry name" value="SECRETORY 24AB, ISOFORM A"/>
    <property type="match status" value="1"/>
</dbReference>
<evidence type="ECO:0000259" key="16">
    <source>
        <dbReference type="Pfam" id="PF04815"/>
    </source>
</evidence>
<evidence type="ECO:0000259" key="15">
    <source>
        <dbReference type="Pfam" id="PF04811"/>
    </source>
</evidence>
<dbReference type="SUPFAM" id="SSF81995">
    <property type="entry name" value="beta-sandwich domain of Sec23/24"/>
    <property type="match status" value="1"/>
</dbReference>
<keyword evidence="6" id="KW-0963">Cytoplasm</keyword>
<dbReference type="Pfam" id="PF04815">
    <property type="entry name" value="Sec23_helical"/>
    <property type="match status" value="1"/>
</dbReference>
<feature type="domain" description="Sec23/Sec24 trunk" evidence="15">
    <location>
        <begin position="553"/>
        <end position="792"/>
    </location>
</feature>
<dbReference type="CDD" id="cd01479">
    <property type="entry name" value="Sec24-like"/>
    <property type="match status" value="1"/>
</dbReference>
<dbReference type="InterPro" id="IPR036174">
    <property type="entry name" value="Znf_Sec23_Sec24_sf"/>
</dbReference>
<evidence type="ECO:0000259" key="14">
    <source>
        <dbReference type="Pfam" id="PF04810"/>
    </source>
</evidence>
<dbReference type="InterPro" id="IPR050550">
    <property type="entry name" value="SEC23_SEC24_subfamily"/>
</dbReference>
<dbReference type="Gene3D" id="2.60.40.1670">
    <property type="entry name" value="beta-sandwich domain of Sec23/24"/>
    <property type="match status" value="1"/>
</dbReference>
<evidence type="ECO:0000256" key="12">
    <source>
        <dbReference type="SAM" id="MobiDB-lite"/>
    </source>
</evidence>
<dbReference type="InterPro" id="IPR006895">
    <property type="entry name" value="Znf_Sec23_Sec24"/>
</dbReference>
<dbReference type="EMBL" id="JADGJH010002081">
    <property type="protein sequence ID" value="KAJ3103950.1"/>
    <property type="molecule type" value="Genomic_DNA"/>
</dbReference>
<keyword evidence="19" id="KW-1185">Reference proteome</keyword>
<evidence type="ECO:0000256" key="3">
    <source>
        <dbReference type="ARBA" id="ARBA00004586"/>
    </source>
</evidence>
<dbReference type="GO" id="GO:0008270">
    <property type="term" value="F:zinc ion binding"/>
    <property type="evidence" value="ECO:0007669"/>
    <property type="project" value="InterPro"/>
</dbReference>
<dbReference type="GO" id="GO:0030127">
    <property type="term" value="C:COPII vesicle coat"/>
    <property type="evidence" value="ECO:0007669"/>
    <property type="project" value="InterPro"/>
</dbReference>
<proteinExistence type="inferred from homology"/>
<dbReference type="Gene3D" id="3.40.20.10">
    <property type="entry name" value="Severin"/>
    <property type="match status" value="1"/>
</dbReference>
<dbReference type="SUPFAM" id="SSF82919">
    <property type="entry name" value="Zn-finger domain of Sec23/24"/>
    <property type="match status" value="1"/>
</dbReference>
<dbReference type="GO" id="GO:0005789">
    <property type="term" value="C:endoplasmic reticulum membrane"/>
    <property type="evidence" value="ECO:0007669"/>
    <property type="project" value="UniProtKB-SubCell"/>
</dbReference>
<dbReference type="Gene3D" id="3.40.50.410">
    <property type="entry name" value="von Willebrand factor, type A domain"/>
    <property type="match status" value="1"/>
</dbReference>
<evidence type="ECO:0000256" key="5">
    <source>
        <dbReference type="ARBA" id="ARBA00022448"/>
    </source>
</evidence>
<dbReference type="InterPro" id="IPR006900">
    <property type="entry name" value="Sec23/24_helical_dom"/>
</dbReference>
<dbReference type="InterPro" id="IPR036175">
    <property type="entry name" value="Sec23/24_helical_dom_sf"/>
</dbReference>
<feature type="region of interest" description="Disordered" evidence="12">
    <location>
        <begin position="319"/>
        <end position="342"/>
    </location>
</feature>
<dbReference type="Gene3D" id="2.30.30.380">
    <property type="entry name" value="Zn-finger domain of Sec23/24"/>
    <property type="match status" value="1"/>
</dbReference>
<dbReference type="Pfam" id="PF04810">
    <property type="entry name" value="zf-Sec23_Sec24"/>
    <property type="match status" value="1"/>
</dbReference>
<dbReference type="InterPro" id="IPR041742">
    <property type="entry name" value="Sec24-like_trunk_dom"/>
</dbReference>
<feature type="domain" description="Gelsolin-like" evidence="13">
    <location>
        <begin position="1024"/>
        <end position="1086"/>
    </location>
</feature>
<comment type="similarity">
    <text evidence="4">Belongs to the SEC23/SEC24 family. SEC24 subfamily.</text>
</comment>
<evidence type="ECO:0000259" key="13">
    <source>
        <dbReference type="Pfam" id="PF00626"/>
    </source>
</evidence>
<accession>A0AAD5SUS2</accession>
<evidence type="ECO:0000256" key="6">
    <source>
        <dbReference type="ARBA" id="ARBA00022490"/>
    </source>
</evidence>
<dbReference type="Proteomes" id="UP001211907">
    <property type="component" value="Unassembled WGS sequence"/>
</dbReference>
<name>A0AAD5SUS2_9FUNG</name>
<evidence type="ECO:0000256" key="4">
    <source>
        <dbReference type="ARBA" id="ARBA00008334"/>
    </source>
</evidence>
<keyword evidence="11" id="KW-0472">Membrane</keyword>
<dbReference type="Pfam" id="PF08033">
    <property type="entry name" value="Sec23_BS"/>
    <property type="match status" value="1"/>
</dbReference>
<dbReference type="AlphaFoldDB" id="A0AAD5SUS2"/>
<dbReference type="Pfam" id="PF04811">
    <property type="entry name" value="Sec23_trunk"/>
    <property type="match status" value="1"/>
</dbReference>
<dbReference type="GO" id="GO:0070971">
    <property type="term" value="C:endoplasmic reticulum exit site"/>
    <property type="evidence" value="ECO:0007669"/>
    <property type="project" value="TreeGrafter"/>
</dbReference>
<dbReference type="GO" id="GO:0006886">
    <property type="term" value="P:intracellular protein transport"/>
    <property type="evidence" value="ECO:0007669"/>
    <property type="project" value="InterPro"/>
</dbReference>
<dbReference type="InterPro" id="IPR036465">
    <property type="entry name" value="vWFA_dom_sf"/>
</dbReference>
<feature type="compositionally biased region" description="Polar residues" evidence="12">
    <location>
        <begin position="319"/>
        <end position="329"/>
    </location>
</feature>
<feature type="compositionally biased region" description="Low complexity" evidence="12">
    <location>
        <begin position="250"/>
        <end position="273"/>
    </location>
</feature>
<evidence type="ECO:0000256" key="8">
    <source>
        <dbReference type="ARBA" id="ARBA00022892"/>
    </source>
</evidence>
<dbReference type="InterPro" id="IPR012990">
    <property type="entry name" value="Beta-sandwich_Sec23_24"/>
</dbReference>
<feature type="compositionally biased region" description="Low complexity" evidence="12">
    <location>
        <begin position="31"/>
        <end position="49"/>
    </location>
</feature>
<evidence type="ECO:0000256" key="9">
    <source>
        <dbReference type="ARBA" id="ARBA00022927"/>
    </source>
</evidence>
<feature type="domain" description="Zinc finger Sec23/Sec24-type" evidence="14">
    <location>
        <begin position="479"/>
        <end position="515"/>
    </location>
</feature>
<keyword evidence="8" id="KW-0931">ER-Golgi transport</keyword>
<evidence type="ECO:0000313" key="18">
    <source>
        <dbReference type="EMBL" id="KAJ3103950.1"/>
    </source>
</evidence>
<feature type="domain" description="Sec23/Sec24 beta-sandwich" evidence="17">
    <location>
        <begin position="800"/>
        <end position="882"/>
    </location>
</feature>
<dbReference type="InterPro" id="IPR006896">
    <property type="entry name" value="Sec23/24_trunk_dom"/>
</dbReference>
<keyword evidence="9" id="KW-0653">Protein transport</keyword>
<feature type="compositionally biased region" description="Polar residues" evidence="12">
    <location>
        <begin position="210"/>
        <end position="241"/>
    </location>
</feature>
<feature type="region of interest" description="Disordered" evidence="12">
    <location>
        <begin position="31"/>
        <end position="58"/>
    </location>
</feature>